<name>R2ST29_9ENTE</name>
<evidence type="ECO:0000313" key="3">
    <source>
        <dbReference type="EMBL" id="EOH95946.1"/>
    </source>
</evidence>
<dbReference type="EMBL" id="AJAS01000026">
    <property type="protein sequence ID" value="EOH95946.1"/>
    <property type="molecule type" value="Genomic_DNA"/>
</dbReference>
<protein>
    <recommendedName>
        <fullName evidence="2">N-acetyltransferase domain-containing protein</fullName>
    </recommendedName>
</protein>
<dbReference type="eggNOG" id="COG1670">
    <property type="taxonomic scope" value="Bacteria"/>
</dbReference>
<proteinExistence type="predicted"/>
<dbReference type="HOGENOM" id="CLU_013985_1_2_9"/>
<reference evidence="3 5" key="1">
    <citation type="submission" date="2013-02" db="EMBL/GenBank/DDBJ databases">
        <title>The Genome Sequence of Enterococcus moraviensis BAA-383.</title>
        <authorList>
            <consortium name="The Broad Institute Genome Sequencing Platform"/>
            <consortium name="The Broad Institute Genome Sequencing Center for Infectious Disease"/>
            <person name="Earl A.M."/>
            <person name="Gilmore M.S."/>
            <person name="Lebreton F."/>
            <person name="Walker B."/>
            <person name="Young S.K."/>
            <person name="Zeng Q."/>
            <person name="Gargeya S."/>
            <person name="Fitzgerald M."/>
            <person name="Haas B."/>
            <person name="Abouelleil A."/>
            <person name="Alvarado L."/>
            <person name="Arachchi H.M."/>
            <person name="Berlin A.M."/>
            <person name="Chapman S.B."/>
            <person name="Dewar J."/>
            <person name="Goldberg J."/>
            <person name="Griggs A."/>
            <person name="Gujja S."/>
            <person name="Hansen M."/>
            <person name="Howarth C."/>
            <person name="Imamovic A."/>
            <person name="Larimer J."/>
            <person name="McCowan C."/>
            <person name="Murphy C."/>
            <person name="Neiman D."/>
            <person name="Pearson M."/>
            <person name="Priest M."/>
            <person name="Roberts A."/>
            <person name="Saif S."/>
            <person name="Shea T."/>
            <person name="Sisk P."/>
            <person name="Sykes S."/>
            <person name="Wortman J."/>
            <person name="Nusbaum C."/>
            <person name="Birren B."/>
        </authorList>
    </citation>
    <scope>NUCLEOTIDE SEQUENCE [LARGE SCALE GENOMIC DNA]</scope>
    <source>
        <strain evidence="3 5">ATCC BAA-383</strain>
    </source>
</reference>
<dbReference type="PANTHER" id="PTHR43441:SF2">
    <property type="entry name" value="FAMILY ACETYLTRANSFERASE, PUTATIVE (AFU_ORTHOLOGUE AFUA_7G00850)-RELATED"/>
    <property type="match status" value="1"/>
</dbReference>
<organism evidence="3 5">
    <name type="scientific">Enterococcus moraviensis ATCC BAA-383</name>
    <dbReference type="NCBI Taxonomy" id="1158609"/>
    <lineage>
        <taxon>Bacteria</taxon>
        <taxon>Bacillati</taxon>
        <taxon>Bacillota</taxon>
        <taxon>Bacilli</taxon>
        <taxon>Lactobacillales</taxon>
        <taxon>Enterococcaceae</taxon>
        <taxon>Enterococcus</taxon>
    </lineage>
</organism>
<accession>R2ST29</accession>
<dbReference type="GO" id="GO:1990189">
    <property type="term" value="F:protein N-terminal-serine acetyltransferase activity"/>
    <property type="evidence" value="ECO:0007669"/>
    <property type="project" value="TreeGrafter"/>
</dbReference>
<dbReference type="Gene3D" id="3.40.630.30">
    <property type="match status" value="1"/>
</dbReference>
<reference evidence="4 6" key="2">
    <citation type="submission" date="2013-03" db="EMBL/GenBank/DDBJ databases">
        <title>The Genome Sequence of Enterococcus moraviensis BAA-383 (PacBio/Illumina hybrid assembly).</title>
        <authorList>
            <consortium name="The Broad Institute Genomics Platform"/>
            <consortium name="The Broad Institute Genome Sequencing Center for Infectious Disease"/>
            <person name="Earl A."/>
            <person name="Russ C."/>
            <person name="Gilmore M."/>
            <person name="Surin D."/>
            <person name="Walker B."/>
            <person name="Young S."/>
            <person name="Zeng Q."/>
            <person name="Gargeya S."/>
            <person name="Fitzgerald M."/>
            <person name="Haas B."/>
            <person name="Abouelleil A."/>
            <person name="Allen A.W."/>
            <person name="Alvarado L."/>
            <person name="Arachchi H.M."/>
            <person name="Berlin A.M."/>
            <person name="Chapman S.B."/>
            <person name="Gainer-Dewar J."/>
            <person name="Goldberg J."/>
            <person name="Griggs A."/>
            <person name="Gujja S."/>
            <person name="Hansen M."/>
            <person name="Howarth C."/>
            <person name="Imamovic A."/>
            <person name="Ireland A."/>
            <person name="Larimer J."/>
            <person name="McCowan C."/>
            <person name="Murphy C."/>
            <person name="Pearson M."/>
            <person name="Poon T.W."/>
            <person name="Priest M."/>
            <person name="Roberts A."/>
            <person name="Saif S."/>
            <person name="Shea T."/>
            <person name="Sisk P."/>
            <person name="Sykes S."/>
            <person name="Wortman J."/>
            <person name="Nusbaum C."/>
            <person name="Birren B."/>
        </authorList>
    </citation>
    <scope>NUCLEOTIDE SEQUENCE [LARGE SCALE GENOMIC DNA]</scope>
    <source>
        <strain evidence="4 6">ATCC BAA-383</strain>
    </source>
</reference>
<dbReference type="Proteomes" id="UP000013781">
    <property type="component" value="Unassembled WGS sequence"/>
</dbReference>
<dbReference type="PANTHER" id="PTHR43441">
    <property type="entry name" value="RIBOSOMAL-PROTEIN-SERINE ACETYLTRANSFERASE"/>
    <property type="match status" value="1"/>
</dbReference>
<dbReference type="InterPro" id="IPR000182">
    <property type="entry name" value="GNAT_dom"/>
</dbReference>
<dbReference type="AlphaFoldDB" id="R2ST29"/>
<evidence type="ECO:0000313" key="5">
    <source>
        <dbReference type="Proteomes" id="UP000013781"/>
    </source>
</evidence>
<feature type="region of interest" description="Disordered" evidence="1">
    <location>
        <begin position="1"/>
        <end position="25"/>
    </location>
</feature>
<dbReference type="Proteomes" id="UP000014157">
    <property type="component" value="Unassembled WGS sequence"/>
</dbReference>
<dbReference type="FunFam" id="3.40.630.30:FF:000047">
    <property type="entry name" value="Acetyltransferase, GNAT family"/>
    <property type="match status" value="1"/>
</dbReference>
<sequence>MKETVRHNQYNQPIGHPVSNWSTRKNPTKPTLEGIYCRLEKIDPTRHLEDLYTVYGPDTTPMNWTYLPLVPFEHKLEFSAYLTSISQSQDPVHYAIVDKTSGKALGTLALMRIDKVQGTVEVGFVIYSDQLKRTRIATEAQYLLACYALDELGYRRYEWKCDALNEPSKQAALRLGFVYEGIFRNAVVYKGRNRDTAWFSIIDSEWPKIKLRLESWLSPSNFLSDGKQRKRLSDF</sequence>
<comment type="caution">
    <text evidence="3">The sequence shown here is derived from an EMBL/GenBank/DDBJ whole genome shotgun (WGS) entry which is preliminary data.</text>
</comment>
<dbReference type="GO" id="GO:0008999">
    <property type="term" value="F:protein-N-terminal-alanine acetyltransferase activity"/>
    <property type="evidence" value="ECO:0007669"/>
    <property type="project" value="TreeGrafter"/>
</dbReference>
<evidence type="ECO:0000313" key="6">
    <source>
        <dbReference type="Proteomes" id="UP000014157"/>
    </source>
</evidence>
<dbReference type="STRING" id="155617.RV09_GL001345"/>
<dbReference type="PROSITE" id="PS51186">
    <property type="entry name" value="GNAT"/>
    <property type="match status" value="1"/>
</dbReference>
<feature type="domain" description="N-acetyltransferase" evidence="2">
    <location>
        <begin position="57"/>
        <end position="195"/>
    </location>
</feature>
<dbReference type="EMBL" id="ASWB01000003">
    <property type="protein sequence ID" value="EOT66433.1"/>
    <property type="molecule type" value="Genomic_DNA"/>
</dbReference>
<evidence type="ECO:0000259" key="2">
    <source>
        <dbReference type="PROSITE" id="PS51186"/>
    </source>
</evidence>
<dbReference type="InterPro" id="IPR016181">
    <property type="entry name" value="Acyl_CoA_acyltransferase"/>
</dbReference>
<dbReference type="OrthoDB" id="9795199at2"/>
<dbReference type="Pfam" id="PF13302">
    <property type="entry name" value="Acetyltransf_3"/>
    <property type="match status" value="1"/>
</dbReference>
<dbReference type="InterPro" id="IPR051908">
    <property type="entry name" value="Ribosomal_N-acetyltransferase"/>
</dbReference>
<keyword evidence="6" id="KW-1185">Reference proteome</keyword>
<evidence type="ECO:0000256" key="1">
    <source>
        <dbReference type="SAM" id="MobiDB-lite"/>
    </source>
</evidence>
<dbReference type="RefSeq" id="WP_010766676.1">
    <property type="nucleotide sequence ID" value="NZ_ASWB01000003.1"/>
</dbReference>
<dbReference type="SUPFAM" id="SSF55729">
    <property type="entry name" value="Acyl-CoA N-acyltransferases (Nat)"/>
    <property type="match status" value="1"/>
</dbReference>
<gene>
    <name evidence="4" type="ORF">I586_02704</name>
    <name evidence="3" type="ORF">UAY_03372</name>
</gene>
<dbReference type="PATRIC" id="fig|1158609.3.peg.3295"/>
<evidence type="ECO:0000313" key="4">
    <source>
        <dbReference type="EMBL" id="EOT66433.1"/>
    </source>
</evidence>